<dbReference type="EMBL" id="QMFY01000011">
    <property type="protein sequence ID" value="RAV99401.1"/>
    <property type="molecule type" value="Genomic_DNA"/>
</dbReference>
<accession>A0A364XYK6</accession>
<protein>
    <recommendedName>
        <fullName evidence="2">DUF3857 domain-containing protein</fullName>
    </recommendedName>
</protein>
<dbReference type="OrthoDB" id="1153981at2"/>
<evidence type="ECO:0000259" key="2">
    <source>
        <dbReference type="Pfam" id="PF12969"/>
    </source>
</evidence>
<evidence type="ECO:0000313" key="3">
    <source>
        <dbReference type="EMBL" id="RAV99401.1"/>
    </source>
</evidence>
<feature type="domain" description="DUF3857" evidence="2">
    <location>
        <begin position="67"/>
        <end position="219"/>
    </location>
</feature>
<organism evidence="3 4">
    <name type="scientific">Pseudochryseolinea flava</name>
    <dbReference type="NCBI Taxonomy" id="2059302"/>
    <lineage>
        <taxon>Bacteria</taxon>
        <taxon>Pseudomonadati</taxon>
        <taxon>Bacteroidota</taxon>
        <taxon>Cytophagia</taxon>
        <taxon>Cytophagales</taxon>
        <taxon>Fulvivirgaceae</taxon>
        <taxon>Pseudochryseolinea</taxon>
    </lineage>
</organism>
<sequence length="652" mass="75404">MSVKSIVSAFALCLVSAIALANNPTYEWEKTRARFTLTPKEESLTELILKQHVQYEYVFIDEAFLMYSTTHRIIYVNSNEAIQKHNRIVISMNNALELVDLKARAINKDGKSVYFDKSNLKELKEEESGNAYRIFAIEGVEMGSEIEYYYTRKMYPGLFERAYMQSDVVIKNSSFMLSCPKHLKFDFKSYNGYESVKEQEKEDEEKNVYRVSMTNVSPMKEESYSNYDANRKRIEFKLAYNTARSQARLYTWDDAAKKFYNVLSENSKDDEKALEKFIKTLGDNPSDKTEVRIRKIESKIKTTIQVNTERGDENLSKIESILKYKIASREGVTKLFMTLFTKLKINCYPVVTCSRENAKFDAGFDSWGYLDDYILYFPDTKGFLAPYSFESRYPLVPSQFTSQKGLFIEPFVMGDLKSALGSVQDIPAADYQLNVDNMDINASFSDDFSTVIVDHTRSFSGYNAIYIAPYYNVMTEEQRTKLIDELTKGIAPDATIKTWKAKVDDGKDVLSFDITTTYHSTHFIEKAGPRFLFKVGQLIGPQSEMYRDDERVTDIENDYNRGYARVIKVKIPDGYSFKNLNDLNFDVAYLDKNEKPFLFHSSYSLNGNALEIKIDEYYKQIYAPLARYEDYRKVINAAADFNKVTLVLEKVK</sequence>
<keyword evidence="4" id="KW-1185">Reference proteome</keyword>
<gene>
    <name evidence="3" type="ORF">DQQ10_19455</name>
</gene>
<dbReference type="Pfam" id="PF12969">
    <property type="entry name" value="DUF3857"/>
    <property type="match status" value="1"/>
</dbReference>
<reference evidence="3 4" key="1">
    <citation type="submission" date="2018-06" db="EMBL/GenBank/DDBJ databases">
        <title>Chryseolinea flavus sp. nov., a member of the phylum Bacteroidetes isolated from soil.</title>
        <authorList>
            <person name="Li Y."/>
            <person name="Wang J."/>
        </authorList>
    </citation>
    <scope>NUCLEOTIDE SEQUENCE [LARGE SCALE GENOMIC DNA]</scope>
    <source>
        <strain evidence="3 4">SDU1-6</strain>
    </source>
</reference>
<dbReference type="Gene3D" id="2.60.40.3140">
    <property type="match status" value="1"/>
</dbReference>
<dbReference type="Proteomes" id="UP000251889">
    <property type="component" value="Unassembled WGS sequence"/>
</dbReference>
<feature type="signal peptide" evidence="1">
    <location>
        <begin position="1"/>
        <end position="21"/>
    </location>
</feature>
<dbReference type="AlphaFoldDB" id="A0A364XYK6"/>
<feature type="chain" id="PRO_5016669051" description="DUF3857 domain-containing protein" evidence="1">
    <location>
        <begin position="22"/>
        <end position="652"/>
    </location>
</feature>
<evidence type="ECO:0000313" key="4">
    <source>
        <dbReference type="Proteomes" id="UP000251889"/>
    </source>
</evidence>
<proteinExistence type="predicted"/>
<dbReference type="InterPro" id="IPR024618">
    <property type="entry name" value="DUF3857"/>
</dbReference>
<keyword evidence="1" id="KW-0732">Signal</keyword>
<evidence type="ECO:0000256" key="1">
    <source>
        <dbReference type="SAM" id="SignalP"/>
    </source>
</evidence>
<name>A0A364XYK6_9BACT</name>
<comment type="caution">
    <text evidence="3">The sequence shown here is derived from an EMBL/GenBank/DDBJ whole genome shotgun (WGS) entry which is preliminary data.</text>
</comment>